<accession>A0A1H7Y4A3</accession>
<evidence type="ECO:0000313" key="5">
    <source>
        <dbReference type="EMBL" id="SEM40960.1"/>
    </source>
</evidence>
<dbReference type="UniPathway" id="UPA00079"/>
<dbReference type="OrthoDB" id="9808398at2"/>
<evidence type="ECO:0000256" key="3">
    <source>
        <dbReference type="HAMAP-Rule" id="MF_01660"/>
    </source>
</evidence>
<keyword evidence="1 3" id="KW-0474">Menaquinone biosynthesis</keyword>
<dbReference type="SUPFAM" id="SSF53474">
    <property type="entry name" value="alpha/beta-Hydrolases"/>
    <property type="match status" value="1"/>
</dbReference>
<dbReference type="Gene3D" id="3.40.50.1820">
    <property type="entry name" value="alpha/beta hydrolase"/>
    <property type="match status" value="1"/>
</dbReference>
<dbReference type="Proteomes" id="UP000198553">
    <property type="component" value="Unassembled WGS sequence"/>
</dbReference>
<dbReference type="InterPro" id="IPR000073">
    <property type="entry name" value="AB_hydrolase_1"/>
</dbReference>
<protein>
    <recommendedName>
        <fullName evidence="3">Putative 2-succinyl-6-hydroxy-2,4-cyclohexadiene-1-carboxylate synthase</fullName>
        <shortName evidence="3">SHCHC synthase</shortName>
        <ecNumber evidence="3">4.2.99.20</ecNumber>
    </recommendedName>
</protein>
<dbReference type="Pfam" id="PF00561">
    <property type="entry name" value="Abhydrolase_1"/>
    <property type="match status" value="1"/>
</dbReference>
<comment type="pathway">
    <text evidence="3">Quinol/quinone metabolism; menaquinone biosynthesis.</text>
</comment>
<dbReference type="UniPathway" id="UPA01057">
    <property type="reaction ID" value="UER00900"/>
</dbReference>
<dbReference type="PANTHER" id="PTHR42916:SF1">
    <property type="entry name" value="PROTEIN PHYLLO, CHLOROPLASTIC"/>
    <property type="match status" value="1"/>
</dbReference>
<comment type="function">
    <text evidence="3">Catalyzes a proton abstraction reaction that results in 2,5-elimination of pyruvate from 2-succinyl-5-enolpyruvyl-6-hydroxy-3-cyclohexene-1-carboxylate (SEPHCHC) and the formation of 2-succinyl-6-hydroxy-2,4-cyclohexadiene-1-carboxylate (SHCHC).</text>
</comment>
<evidence type="ECO:0000259" key="4">
    <source>
        <dbReference type="Pfam" id="PF00561"/>
    </source>
</evidence>
<gene>
    <name evidence="3" type="primary">menH</name>
    <name evidence="5" type="ORF">SAMN05192533_102515</name>
</gene>
<name>A0A1H7Y4A3_9BACI</name>
<dbReference type="EMBL" id="FOBW01000002">
    <property type="protein sequence ID" value="SEM40960.1"/>
    <property type="molecule type" value="Genomic_DNA"/>
</dbReference>
<dbReference type="NCBIfam" id="TIGR03695">
    <property type="entry name" value="menH_SHCHC"/>
    <property type="match status" value="1"/>
</dbReference>
<dbReference type="GO" id="GO:0070205">
    <property type="term" value="F:2-succinyl-6-hydroxy-2,4-cyclohexadiene-1-carboxylate synthase activity"/>
    <property type="evidence" value="ECO:0007669"/>
    <property type="project" value="UniProtKB-UniRule"/>
</dbReference>
<dbReference type="EC" id="4.2.99.20" evidence="3"/>
<dbReference type="STRING" id="930146.SAMN05192533_102515"/>
<comment type="catalytic activity">
    <reaction evidence="3">
        <text>5-enolpyruvoyl-6-hydroxy-2-succinyl-cyclohex-3-ene-1-carboxylate = (1R,6R)-6-hydroxy-2-succinyl-cyclohexa-2,4-diene-1-carboxylate + pyruvate</text>
        <dbReference type="Rhea" id="RHEA:25597"/>
        <dbReference type="ChEBI" id="CHEBI:15361"/>
        <dbReference type="ChEBI" id="CHEBI:58689"/>
        <dbReference type="ChEBI" id="CHEBI:58818"/>
        <dbReference type="EC" id="4.2.99.20"/>
    </reaction>
</comment>
<keyword evidence="2 3" id="KW-0456">Lyase</keyword>
<comment type="subunit">
    <text evidence="3">Monomer.</text>
</comment>
<dbReference type="AlphaFoldDB" id="A0A1H7Y4A3"/>
<comment type="similarity">
    <text evidence="3">Belongs to the AB hydrolase superfamily. MenH family.</text>
</comment>
<evidence type="ECO:0000256" key="1">
    <source>
        <dbReference type="ARBA" id="ARBA00022428"/>
    </source>
</evidence>
<dbReference type="InterPro" id="IPR022485">
    <property type="entry name" value="SHCHC_synthase_MenH"/>
</dbReference>
<dbReference type="PANTHER" id="PTHR42916">
    <property type="entry name" value="2-SUCCINYL-5-ENOLPYRUVYL-6-HYDROXY-3-CYCLOHEXENE-1-CARBOXYLATE SYNTHASE"/>
    <property type="match status" value="1"/>
</dbReference>
<evidence type="ECO:0000313" key="6">
    <source>
        <dbReference type="Proteomes" id="UP000198553"/>
    </source>
</evidence>
<evidence type="ECO:0000256" key="2">
    <source>
        <dbReference type="ARBA" id="ARBA00023239"/>
    </source>
</evidence>
<reference evidence="6" key="1">
    <citation type="submission" date="2016-10" db="EMBL/GenBank/DDBJ databases">
        <authorList>
            <person name="Varghese N."/>
            <person name="Submissions S."/>
        </authorList>
    </citation>
    <scope>NUCLEOTIDE SEQUENCE [LARGE SCALE GENOMIC DNA]</scope>
    <source>
        <strain evidence="6">B48,IBRC-M 10115,DSM 25386,CECT 8001</strain>
    </source>
</reference>
<dbReference type="RefSeq" id="WP_090741799.1">
    <property type="nucleotide sequence ID" value="NZ_FOBW01000002.1"/>
</dbReference>
<keyword evidence="6" id="KW-1185">Reference proteome</keyword>
<sequence>MENKLNEVHYHVEQAGTGFPLLMFHGFTGKSSTWTPFSASIGLTSRMIMVDLIGHGRSQSPPNHERYDILKVADDMKLLLDKLGIEKTDLLGYSMGGRLAITFAANYPEMVRKIVLESTTPGLRTAEERESRKKQDTKLASIILSNGIEEFVNYWEGIPLFQTQKNLPAETREAIRTQRLQNSPIGLANSLLGMGTGAQPSWWNSLSTFEFDTLLLAGERDEKFCKISDEMANLLPRVKKMSVRNAGHAIHVEEPEKFGTIVSEFLSK</sequence>
<proteinExistence type="inferred from homology"/>
<dbReference type="PRINTS" id="PR00111">
    <property type="entry name" value="ABHYDROLASE"/>
</dbReference>
<dbReference type="HAMAP" id="MF_01660">
    <property type="entry name" value="MenH"/>
    <property type="match status" value="1"/>
</dbReference>
<feature type="domain" description="AB hydrolase-1" evidence="4">
    <location>
        <begin position="20"/>
        <end position="255"/>
    </location>
</feature>
<organism evidence="5 6">
    <name type="scientific">Mesobacillus persicus</name>
    <dbReference type="NCBI Taxonomy" id="930146"/>
    <lineage>
        <taxon>Bacteria</taxon>
        <taxon>Bacillati</taxon>
        <taxon>Bacillota</taxon>
        <taxon>Bacilli</taxon>
        <taxon>Bacillales</taxon>
        <taxon>Bacillaceae</taxon>
        <taxon>Mesobacillus</taxon>
    </lineage>
</organism>
<comment type="pathway">
    <text evidence="3">Quinol/quinone metabolism; 1,4-dihydroxy-2-naphthoate biosynthesis; 1,4-dihydroxy-2-naphthoate from chorismate: step 3/7.</text>
</comment>
<dbReference type="InterPro" id="IPR029058">
    <property type="entry name" value="AB_hydrolase_fold"/>
</dbReference>
<dbReference type="GO" id="GO:0009234">
    <property type="term" value="P:menaquinone biosynthetic process"/>
    <property type="evidence" value="ECO:0007669"/>
    <property type="project" value="UniProtKB-UniRule"/>
</dbReference>